<geneLocation type="plasmid" evidence="2 3">
    <name>pLPU83c</name>
</geneLocation>
<sequence length="30" mass="3216">MTPAFTHASRHRGGGRNSAKEHDGLPLSAR</sequence>
<keyword evidence="3" id="KW-1185">Reference proteome</keyword>
<dbReference type="AlphaFoldDB" id="W6S4G6"/>
<protein>
    <submittedName>
        <fullName evidence="2">Uncharacterized protein</fullName>
    </submittedName>
</protein>
<gene>
    <name evidence="2" type="ORF">LPU83_pLPU83c_0634</name>
</gene>
<evidence type="ECO:0000256" key="1">
    <source>
        <dbReference type="SAM" id="MobiDB-lite"/>
    </source>
</evidence>
<dbReference type="Proteomes" id="UP000019443">
    <property type="component" value="Plasmid pLPU83c"/>
</dbReference>
<reference evidence="2" key="1">
    <citation type="submission" date="2013-11" db="EMBL/GenBank/DDBJ databases">
        <title>Draft genome sequence of the broad-host-range Rhizobium sp. LPU83 strain, a member of the low-genetic diversity Oregon-like Rhizobium sp. group.</title>
        <authorList>
            <person name="Wibberg D."/>
            <person name="Puehler A."/>
            <person name="Schlueter A."/>
        </authorList>
    </citation>
    <scope>NUCLEOTIDE SEQUENCE [LARGE SCALE GENOMIC DNA]</scope>
    <source>
        <strain evidence="2">LPU83</strain>
        <plasmid evidence="2">pLPU83c</plasmid>
    </source>
</reference>
<organism evidence="2 3">
    <name type="scientific">Rhizobium favelukesii</name>
    <dbReference type="NCBI Taxonomy" id="348824"/>
    <lineage>
        <taxon>Bacteria</taxon>
        <taxon>Pseudomonadati</taxon>
        <taxon>Pseudomonadota</taxon>
        <taxon>Alphaproteobacteria</taxon>
        <taxon>Hyphomicrobiales</taxon>
        <taxon>Rhizobiaceae</taxon>
        <taxon>Rhizobium/Agrobacterium group</taxon>
        <taxon>Rhizobium</taxon>
    </lineage>
</organism>
<evidence type="ECO:0000313" key="2">
    <source>
        <dbReference type="EMBL" id="CDM61196.1"/>
    </source>
</evidence>
<evidence type="ECO:0000313" key="3">
    <source>
        <dbReference type="Proteomes" id="UP000019443"/>
    </source>
</evidence>
<dbReference type="KEGG" id="rhl:LPU83_pLPU83c_0634"/>
<proteinExistence type="predicted"/>
<feature type="region of interest" description="Disordered" evidence="1">
    <location>
        <begin position="1"/>
        <end position="30"/>
    </location>
</feature>
<accession>W6S4G6</accession>
<keyword evidence="2" id="KW-0614">Plasmid</keyword>
<name>W6S4G6_9HYPH</name>
<dbReference type="HOGENOM" id="CLU_3405118_0_0_5"/>
<dbReference type="EMBL" id="HG916854">
    <property type="protein sequence ID" value="CDM61196.1"/>
    <property type="molecule type" value="Genomic_DNA"/>
</dbReference>